<dbReference type="AlphaFoldDB" id="F2K535"/>
<evidence type="ECO:0000313" key="2">
    <source>
        <dbReference type="Proteomes" id="UP000006692"/>
    </source>
</evidence>
<protein>
    <recommendedName>
        <fullName evidence="3">Bacterial Ig-like domain-containing protein</fullName>
    </recommendedName>
</protein>
<organism evidence="1 2">
    <name type="scientific">Pseudomonas brassicacearum (strain NFM421)</name>
    <dbReference type="NCBI Taxonomy" id="994484"/>
    <lineage>
        <taxon>Bacteria</taxon>
        <taxon>Pseudomonadati</taxon>
        <taxon>Pseudomonadota</taxon>
        <taxon>Gammaproteobacteria</taxon>
        <taxon>Pseudomonadales</taxon>
        <taxon>Pseudomonadaceae</taxon>
        <taxon>Pseudomonas</taxon>
    </lineage>
</organism>
<dbReference type="Proteomes" id="UP000006692">
    <property type="component" value="Chromosome"/>
</dbReference>
<reference key="2">
    <citation type="submission" date="2011-03" db="EMBL/GenBank/DDBJ databases">
        <title>Complete Genome Sequence of a beneficial plant roots-associated bacterium Pseudomonas brassicacearum.</title>
        <authorList>
            <person name="Ortet P."/>
            <person name="Barakat M."/>
            <person name="Lalaouna D."/>
            <person name="Fochesato S."/>
            <person name="Barbe V."/>
            <person name="Santaella C."/>
            <person name="Heulin T."/>
            <person name="Achouak W."/>
        </authorList>
    </citation>
    <scope>NUCLEOTIDE SEQUENCE</scope>
    <source>
        <strain>NFM421</strain>
    </source>
</reference>
<proteinExistence type="predicted"/>
<dbReference type="STRING" id="994484.PSEBR_a4478"/>
<gene>
    <name evidence="1" type="ORF">PSEBR_a4478</name>
</gene>
<dbReference type="RefSeq" id="WP_013694122.1">
    <property type="nucleotide sequence ID" value="NC_015379.1"/>
</dbReference>
<evidence type="ECO:0008006" key="3">
    <source>
        <dbReference type="Google" id="ProtNLM"/>
    </source>
</evidence>
<dbReference type="EMBL" id="CP002585">
    <property type="protein sequence ID" value="AEA70890.1"/>
    <property type="molecule type" value="Genomic_DNA"/>
</dbReference>
<evidence type="ECO:0000313" key="1">
    <source>
        <dbReference type="EMBL" id="AEA70890.1"/>
    </source>
</evidence>
<accession>F2K535</accession>
<reference evidence="1 2" key="1">
    <citation type="journal article" date="2011" name="J. Bacteriol.">
        <title>Complete genome sequence of a beneficial plant root-associated bacterium, Pseudomonas brassicacearum.</title>
        <authorList>
            <person name="Ortet P."/>
            <person name="Barakat M."/>
            <person name="Lalaouna D."/>
            <person name="Fochesato S."/>
            <person name="Barbe V."/>
            <person name="Vacherie B."/>
            <person name="Santaella C."/>
            <person name="Heulin T."/>
            <person name="Achouak W."/>
        </authorList>
    </citation>
    <scope>NUCLEOTIDE SEQUENCE [LARGE SCALE GENOMIC DNA]</scope>
    <source>
        <strain evidence="1 2">NFM421</strain>
    </source>
</reference>
<dbReference type="KEGG" id="pba:PSEBR_a4478"/>
<name>F2K535_PSEBN</name>
<sequence length="675" mass="72274">MQVPPGTVSLVAEQTYQTFPSGLSAPQAFKIRPPALTAVTVTTPTDTSVKFEGDGYTGSTVEITVVSGPNATAPAPAPVNGGRWNTTATNWPFGSYSLRAIQRFPDGANGWIDSQPYTFPVNLILPDPTDITYTPVYQPVFSGKGFNGATVMLFNPGGASKVAPDAGVSSGQWQSRASEVWGPTFKRKVHIRQYLNGAPSPTWQEIEVTIPPLAPVMNVPVENGLSPNLNGTCWPDAVLTLTFSDSTTEHPVENNNGTWNFRRTEPFAAEVIHTATLIQTAAQQPSPAASRTFTVVLPMRQPVITDPIPNAEVGRELIVRGREGMAEASMQVRDAQFQTDLGEPKVLTADGEWSVELPVLAFRRYTIDAQQTLRGVPSERSETVTFEVVVLPPVFDVPQPGSDLPRTMVLSGTGMPGGRVDVWLLGASEPLIEDVFVGAEGWKAEVTLPVGETTILARQRFEGRTSKDTAPLTFNVVPAAPFIETPATDEHIGRRVVVSGFGVPGDTVTVKLGDAALTVLGDSPVLEDRTWSVTVAFDHPGGLYDLMAVASSEGFHSADSPPRPVVLGTYRPSIDVPVAGGWVDNPVNFEGQGRPGVGQVVSWFNPDQVWATGLPVAASGWEGGASQALSAGGNWCRFRQTITDTVDGATASDWVESRRFEVLLPTRPTQVPNSR</sequence>
<dbReference type="HOGENOM" id="CLU_013923_0_0_6"/>